<dbReference type="AlphaFoldDB" id="A0A5N7CPV4"/>
<dbReference type="EMBL" id="ML735215">
    <property type="protein sequence ID" value="KAE8396231.1"/>
    <property type="molecule type" value="Genomic_DNA"/>
</dbReference>
<reference evidence="1" key="1">
    <citation type="submission" date="2019-04" db="EMBL/GenBank/DDBJ databases">
        <title>Friends and foes A comparative genomics studyof 23 Aspergillus species from section Flavi.</title>
        <authorList>
            <consortium name="DOE Joint Genome Institute"/>
            <person name="Kjaerbolling I."/>
            <person name="Vesth T."/>
            <person name="Frisvad J.C."/>
            <person name="Nybo J.L."/>
            <person name="Theobald S."/>
            <person name="Kildgaard S."/>
            <person name="Isbrandt T."/>
            <person name="Kuo A."/>
            <person name="Sato A."/>
            <person name="Lyhne E.K."/>
            <person name="Kogle M.E."/>
            <person name="Wiebenga A."/>
            <person name="Kun R.S."/>
            <person name="Lubbers R.J."/>
            <person name="Makela M.R."/>
            <person name="Barry K."/>
            <person name="Chovatia M."/>
            <person name="Clum A."/>
            <person name="Daum C."/>
            <person name="Haridas S."/>
            <person name="He G."/>
            <person name="LaButti K."/>
            <person name="Lipzen A."/>
            <person name="Mondo S."/>
            <person name="Riley R."/>
            <person name="Salamov A."/>
            <person name="Simmons B.A."/>
            <person name="Magnuson J.K."/>
            <person name="Henrissat B."/>
            <person name="Mortensen U.H."/>
            <person name="Larsen T.O."/>
            <person name="Devries R.P."/>
            <person name="Grigoriev I.V."/>
            <person name="Machida M."/>
            <person name="Baker S.E."/>
            <person name="Andersen M.R."/>
        </authorList>
    </citation>
    <scope>NUCLEOTIDE SEQUENCE [LARGE SCALE GENOMIC DNA]</scope>
    <source>
        <strain evidence="1">IBT 14317</strain>
    </source>
</reference>
<organism evidence="1">
    <name type="scientific">Petromyces alliaceus</name>
    <name type="common">Aspergillus alliaceus</name>
    <dbReference type="NCBI Taxonomy" id="209559"/>
    <lineage>
        <taxon>Eukaryota</taxon>
        <taxon>Fungi</taxon>
        <taxon>Dikarya</taxon>
        <taxon>Ascomycota</taxon>
        <taxon>Pezizomycotina</taxon>
        <taxon>Eurotiomycetes</taxon>
        <taxon>Eurotiomycetidae</taxon>
        <taxon>Eurotiales</taxon>
        <taxon>Aspergillaceae</taxon>
        <taxon>Aspergillus</taxon>
        <taxon>Aspergillus subgen. Circumdati</taxon>
    </lineage>
</organism>
<protein>
    <submittedName>
        <fullName evidence="1">Uncharacterized protein</fullName>
    </submittedName>
</protein>
<sequence length="73" mass="8205">MLNFHYEALLLEAVEYEERGWVSIFATQHSGITGVGGWCLLPSEVGGLLINRLSANKLSIWIIEQAEALQYRV</sequence>
<dbReference type="Proteomes" id="UP000326877">
    <property type="component" value="Unassembled WGS sequence"/>
</dbReference>
<gene>
    <name evidence="1" type="ORF">BDV23DRAFT_143629</name>
</gene>
<evidence type="ECO:0000313" key="1">
    <source>
        <dbReference type="EMBL" id="KAE8396231.1"/>
    </source>
</evidence>
<accession>A0A5N7CPV4</accession>
<name>A0A5N7CPV4_PETAA</name>
<proteinExistence type="predicted"/>